<dbReference type="Proteomes" id="UP001055072">
    <property type="component" value="Unassembled WGS sequence"/>
</dbReference>
<evidence type="ECO:0000313" key="2">
    <source>
        <dbReference type="Proteomes" id="UP001055072"/>
    </source>
</evidence>
<evidence type="ECO:0000313" key="1">
    <source>
        <dbReference type="EMBL" id="KAI0085771.1"/>
    </source>
</evidence>
<organism evidence="1 2">
    <name type="scientific">Irpex rosettiformis</name>
    <dbReference type="NCBI Taxonomy" id="378272"/>
    <lineage>
        <taxon>Eukaryota</taxon>
        <taxon>Fungi</taxon>
        <taxon>Dikarya</taxon>
        <taxon>Basidiomycota</taxon>
        <taxon>Agaricomycotina</taxon>
        <taxon>Agaricomycetes</taxon>
        <taxon>Polyporales</taxon>
        <taxon>Irpicaceae</taxon>
        <taxon>Irpex</taxon>
    </lineage>
</organism>
<protein>
    <submittedName>
        <fullName evidence="1">Uncharacterized protein</fullName>
    </submittedName>
</protein>
<comment type="caution">
    <text evidence="1">The sequence shown here is derived from an EMBL/GenBank/DDBJ whole genome shotgun (WGS) entry which is preliminary data.</text>
</comment>
<reference evidence="1" key="1">
    <citation type="journal article" date="2021" name="Environ. Microbiol.">
        <title>Gene family expansions and transcriptome signatures uncover fungal adaptations to wood decay.</title>
        <authorList>
            <person name="Hage H."/>
            <person name="Miyauchi S."/>
            <person name="Viragh M."/>
            <person name="Drula E."/>
            <person name="Min B."/>
            <person name="Chaduli D."/>
            <person name="Navarro D."/>
            <person name="Favel A."/>
            <person name="Norest M."/>
            <person name="Lesage-Meessen L."/>
            <person name="Balint B."/>
            <person name="Merenyi Z."/>
            <person name="de Eugenio L."/>
            <person name="Morin E."/>
            <person name="Martinez A.T."/>
            <person name="Baldrian P."/>
            <person name="Stursova M."/>
            <person name="Martinez M.J."/>
            <person name="Novotny C."/>
            <person name="Magnuson J.K."/>
            <person name="Spatafora J.W."/>
            <person name="Maurice S."/>
            <person name="Pangilinan J."/>
            <person name="Andreopoulos W."/>
            <person name="LaButti K."/>
            <person name="Hundley H."/>
            <person name="Na H."/>
            <person name="Kuo A."/>
            <person name="Barry K."/>
            <person name="Lipzen A."/>
            <person name="Henrissat B."/>
            <person name="Riley R."/>
            <person name="Ahrendt S."/>
            <person name="Nagy L.G."/>
            <person name="Grigoriev I.V."/>
            <person name="Martin F."/>
            <person name="Rosso M.N."/>
        </authorList>
    </citation>
    <scope>NUCLEOTIDE SEQUENCE</scope>
    <source>
        <strain evidence="1">CBS 384.51</strain>
    </source>
</reference>
<sequence>MGRRKIEIQPITRKNGLFKKAYELGVLCSVDVAVIIFEERPGHQVKLYQYCSGDANGIVQRHLQFDGERDTKAPHDFCGTKGEDAGEDDDEVEDDDSKPKKEKSSSKGSTSKPKDSSIPPAGNAVVVPILPAQSQSPMQTEDSPRPSSLPTPPEHPTSTLPVSNDRLTSDRSSRADSIPTLGGGINLPLPIPLNMPPNKRARLEEPSVVPPPGLTFPYRLDVDLSTFPPAAHATSLPHVPSHTSHSSSGLNLPFSHNAMGLMGMQNPNLLSQAVPPFDLSGRSIPYPQLSRGYGATLEGLFGSRPTSGSQSQATSMLLDLLNSTGGGFNLNSQPPPSFPAFEWPVTMSPSQPQNPSEAHGPAGSNSSNSINASGGGNSSNESASWLEFLTSATASPPVNLGGLPTPTNHTPPSSVSSVSSFDTMRGTSPTRKRHREDMSDRERSLSIS</sequence>
<proteinExistence type="predicted"/>
<dbReference type="EMBL" id="MU274928">
    <property type="protein sequence ID" value="KAI0085771.1"/>
    <property type="molecule type" value="Genomic_DNA"/>
</dbReference>
<gene>
    <name evidence="1" type="ORF">BDY19DRAFT_996449</name>
</gene>
<name>A0ACB8TUY0_9APHY</name>
<accession>A0ACB8TUY0</accession>
<keyword evidence="2" id="KW-1185">Reference proteome</keyword>